<dbReference type="InterPro" id="IPR011990">
    <property type="entry name" value="TPR-like_helical_dom_sf"/>
</dbReference>
<dbReference type="Gene3D" id="3.30.200.20">
    <property type="entry name" value="Phosphorylase Kinase, domain 1"/>
    <property type="match status" value="1"/>
</dbReference>
<feature type="domain" description="Protein kinase" evidence="7">
    <location>
        <begin position="75"/>
        <end position="358"/>
    </location>
</feature>
<dbReference type="GO" id="GO:0005524">
    <property type="term" value="F:ATP binding"/>
    <property type="evidence" value="ECO:0007669"/>
    <property type="project" value="UniProtKB-UniRule"/>
</dbReference>
<dbReference type="Proteomes" id="UP000664417">
    <property type="component" value="Unassembled WGS sequence"/>
</dbReference>
<keyword evidence="4 6" id="KW-0067">ATP-binding</keyword>
<feature type="repeat" description="TPR" evidence="5">
    <location>
        <begin position="816"/>
        <end position="849"/>
    </location>
</feature>
<reference evidence="8" key="1">
    <citation type="submission" date="2021-03" db="EMBL/GenBank/DDBJ databases">
        <authorList>
            <person name="Wang G."/>
        </authorList>
    </citation>
    <scope>NUCLEOTIDE SEQUENCE</scope>
    <source>
        <strain evidence="8">KCTC 12899</strain>
    </source>
</reference>
<feature type="binding site" evidence="6">
    <location>
        <position position="106"/>
    </location>
    <ligand>
        <name>ATP</name>
        <dbReference type="ChEBI" id="CHEBI:30616"/>
    </ligand>
</feature>
<dbReference type="InterPro" id="IPR008271">
    <property type="entry name" value="Ser/Thr_kinase_AS"/>
</dbReference>
<keyword evidence="8" id="KW-0723">Serine/threonine-protein kinase</keyword>
<feature type="repeat" description="TPR" evidence="5">
    <location>
        <begin position="732"/>
        <end position="765"/>
    </location>
</feature>
<protein>
    <submittedName>
        <fullName evidence="8">Serine/threonine protein kinase</fullName>
    </submittedName>
</protein>
<dbReference type="SMART" id="SM00028">
    <property type="entry name" value="TPR"/>
    <property type="match status" value="7"/>
</dbReference>
<dbReference type="SUPFAM" id="SSF56112">
    <property type="entry name" value="Protein kinase-like (PK-like)"/>
    <property type="match status" value="1"/>
</dbReference>
<dbReference type="AlphaFoldDB" id="A0A8J7Q9D8"/>
<gene>
    <name evidence="8" type="ORF">J3U88_15290</name>
</gene>
<dbReference type="GO" id="GO:0004674">
    <property type="term" value="F:protein serine/threonine kinase activity"/>
    <property type="evidence" value="ECO:0007669"/>
    <property type="project" value="UniProtKB-KW"/>
</dbReference>
<dbReference type="InterPro" id="IPR011009">
    <property type="entry name" value="Kinase-like_dom_sf"/>
</dbReference>
<keyword evidence="1" id="KW-0808">Transferase</keyword>
<keyword evidence="5" id="KW-0802">TPR repeat</keyword>
<dbReference type="PROSITE" id="PS50005">
    <property type="entry name" value="TPR"/>
    <property type="match status" value="3"/>
</dbReference>
<dbReference type="Gene3D" id="1.10.510.10">
    <property type="entry name" value="Transferase(Phosphotransferase) domain 1"/>
    <property type="match status" value="1"/>
</dbReference>
<evidence type="ECO:0000313" key="8">
    <source>
        <dbReference type="EMBL" id="MBO1319839.1"/>
    </source>
</evidence>
<dbReference type="Pfam" id="PF13424">
    <property type="entry name" value="TPR_12"/>
    <property type="match status" value="3"/>
</dbReference>
<dbReference type="InterPro" id="IPR017441">
    <property type="entry name" value="Protein_kinase_ATP_BS"/>
</dbReference>
<evidence type="ECO:0000256" key="5">
    <source>
        <dbReference type="PROSITE-ProRule" id="PRU00339"/>
    </source>
</evidence>
<dbReference type="PANTHER" id="PTHR43289:SF34">
    <property type="entry name" value="SERINE_THREONINE-PROTEIN KINASE YBDM-RELATED"/>
    <property type="match status" value="1"/>
</dbReference>
<dbReference type="RefSeq" id="WP_207859743.1">
    <property type="nucleotide sequence ID" value="NZ_JAFREP010000014.1"/>
</dbReference>
<keyword evidence="3 8" id="KW-0418">Kinase</keyword>
<dbReference type="Gene3D" id="1.25.40.10">
    <property type="entry name" value="Tetratricopeptide repeat domain"/>
    <property type="match status" value="3"/>
</dbReference>
<evidence type="ECO:0000256" key="2">
    <source>
        <dbReference type="ARBA" id="ARBA00022741"/>
    </source>
</evidence>
<feature type="repeat" description="TPR" evidence="5">
    <location>
        <begin position="690"/>
        <end position="723"/>
    </location>
</feature>
<dbReference type="Pfam" id="PF00069">
    <property type="entry name" value="Pkinase"/>
    <property type="match status" value="1"/>
</dbReference>
<dbReference type="PROSITE" id="PS00107">
    <property type="entry name" value="PROTEIN_KINASE_ATP"/>
    <property type="match status" value="1"/>
</dbReference>
<evidence type="ECO:0000256" key="1">
    <source>
        <dbReference type="ARBA" id="ARBA00022679"/>
    </source>
</evidence>
<evidence type="ECO:0000256" key="4">
    <source>
        <dbReference type="ARBA" id="ARBA00022840"/>
    </source>
</evidence>
<keyword evidence="2 6" id="KW-0547">Nucleotide-binding</keyword>
<keyword evidence="9" id="KW-1185">Reference proteome</keyword>
<proteinExistence type="predicted"/>
<comment type="caution">
    <text evidence="8">The sequence shown here is derived from an EMBL/GenBank/DDBJ whole genome shotgun (WGS) entry which is preliminary data.</text>
</comment>
<evidence type="ECO:0000313" key="9">
    <source>
        <dbReference type="Proteomes" id="UP000664417"/>
    </source>
</evidence>
<evidence type="ECO:0000259" key="7">
    <source>
        <dbReference type="PROSITE" id="PS50011"/>
    </source>
</evidence>
<dbReference type="PROSITE" id="PS50011">
    <property type="entry name" value="PROTEIN_KINASE_DOM"/>
    <property type="match status" value="1"/>
</dbReference>
<accession>A0A8J7Q9D8</accession>
<dbReference type="EMBL" id="JAFREP010000014">
    <property type="protein sequence ID" value="MBO1319839.1"/>
    <property type="molecule type" value="Genomic_DNA"/>
</dbReference>
<sequence length="942" mass="105879">MDIELWQQAEPIVEAALELPPEEQETYIQQTCGTNAALAEAVRALLTVDLEPMAFIEGKAIEETGPVQGSRLDQYELQEEIGHGGMSVVFRALEHGPDFQREVAVKILKKGMDSEDILLRFKQERHIMATLSHPRIATLINAGTTQDGRPYLVMPFFRGTTLTTYCSEQRLGLHERLNLFLEICRTVAFAHRNLVIHRDLKPGNILVDNHGEPFLLDFGIAKLLQGDQAAEETRTGRQLFTPEYASPEQIAGHPATTATDIYALGVILYQLLVQERPFIRKTPSQAALMAGLGRENAEKPSARLSKRQREGAKNEPALIQAHQLRGDLDTITLQALRPDPDRRYATVVQFADDIEAYLAGYPVSARQESWHYYVAKWLKRNRALGITLAAAALSALGFTLLLARQYNETSNALRHAELETKRAKMFSDFMIDIFSAADPWAGDREQLNAMTVVERAAAQIRDEFHDDPAARASLMHTMGKVYTQANMAEQGVPLLREALTLRHNIVKETPPLKQKNSVLLMADTMFEYGRGLADIGEHDEAEVVFRDILEVYHVYLPEDHTRPGAVLYELAESAFRAGRFEAATENAVNALSYLDQYDDKTVHQRAMVQNLIGEIYHKYSRFEESGRYLNKALEQYRNVLPPDHPTIAITLTALANHYASIGRYSEGIPLVLEAIDILDAKFDAKHSQHISAYAVLGELQAQMGKYVQAEEAVMQAVQIAEKSMGPNHVATAAQYNNLGVLYKQMGHLNRALDMHQRALAIHDRSPKENRMGRAATLFHYADTLLRLERLDLIEALLQEALQIHREQPNTQHKVAAATFKTLGSYYLQTGRLKEAINPLQKAIDIRREVFGPWDHEMARTEVVLADIYLALGDELNARRHAKTGIDILGQPQFGDPPGLYSALLVKRKILKQFGGSARERKPLEDRIRELERNYPGLGSPNP</sequence>
<dbReference type="PROSITE" id="PS00108">
    <property type="entry name" value="PROTEIN_KINASE_ST"/>
    <property type="match status" value="1"/>
</dbReference>
<dbReference type="SMART" id="SM00220">
    <property type="entry name" value="S_TKc"/>
    <property type="match status" value="1"/>
</dbReference>
<dbReference type="InterPro" id="IPR019734">
    <property type="entry name" value="TPR_rpt"/>
</dbReference>
<dbReference type="InterPro" id="IPR000719">
    <property type="entry name" value="Prot_kinase_dom"/>
</dbReference>
<name>A0A8J7Q9D8_9BACT</name>
<dbReference type="CDD" id="cd14014">
    <property type="entry name" value="STKc_PknB_like"/>
    <property type="match status" value="1"/>
</dbReference>
<organism evidence="8 9">
    <name type="scientific">Acanthopleuribacter pedis</name>
    <dbReference type="NCBI Taxonomy" id="442870"/>
    <lineage>
        <taxon>Bacteria</taxon>
        <taxon>Pseudomonadati</taxon>
        <taxon>Acidobacteriota</taxon>
        <taxon>Holophagae</taxon>
        <taxon>Acanthopleuribacterales</taxon>
        <taxon>Acanthopleuribacteraceae</taxon>
        <taxon>Acanthopleuribacter</taxon>
    </lineage>
</organism>
<evidence type="ECO:0000256" key="3">
    <source>
        <dbReference type="ARBA" id="ARBA00022777"/>
    </source>
</evidence>
<dbReference type="SUPFAM" id="SSF48452">
    <property type="entry name" value="TPR-like"/>
    <property type="match status" value="4"/>
</dbReference>
<dbReference type="PANTHER" id="PTHR43289">
    <property type="entry name" value="MITOGEN-ACTIVATED PROTEIN KINASE KINASE KINASE 20-RELATED"/>
    <property type="match status" value="1"/>
</dbReference>
<evidence type="ECO:0000256" key="6">
    <source>
        <dbReference type="PROSITE-ProRule" id="PRU10141"/>
    </source>
</evidence>